<reference evidence="2 3" key="1">
    <citation type="journal article" date="2023" name="Plants (Basel)">
        <title>Bridging the Gap: Combining Genomics and Transcriptomics Approaches to Understand Stylosanthes scabra, an Orphan Legume from the Brazilian Caatinga.</title>
        <authorList>
            <person name="Ferreira-Neto J.R.C."/>
            <person name="da Silva M.D."/>
            <person name="Binneck E."/>
            <person name="de Melo N.F."/>
            <person name="da Silva R.H."/>
            <person name="de Melo A.L.T.M."/>
            <person name="Pandolfi V."/>
            <person name="Bustamante F.O."/>
            <person name="Brasileiro-Vidal A.C."/>
            <person name="Benko-Iseppon A.M."/>
        </authorList>
    </citation>
    <scope>NUCLEOTIDE SEQUENCE [LARGE SCALE GENOMIC DNA]</scope>
    <source>
        <tissue evidence="2">Leaves</tissue>
    </source>
</reference>
<dbReference type="Pfam" id="PF03004">
    <property type="entry name" value="Transposase_24"/>
    <property type="match status" value="1"/>
</dbReference>
<feature type="compositionally biased region" description="Acidic residues" evidence="1">
    <location>
        <begin position="45"/>
        <end position="58"/>
    </location>
</feature>
<keyword evidence="3" id="KW-1185">Reference proteome</keyword>
<dbReference type="Proteomes" id="UP001341840">
    <property type="component" value="Unassembled WGS sequence"/>
</dbReference>
<sequence length="179" mass="20562">MANPSKDLEGTSNSTKEKRSEKKTALIPAMSLDEFFKEYEVPPINEDDEEDEETDEDQEKGPTKEKVVKFSRFLGTFARDIKDVTLLYTNWQAVPDENKTKMLAYAKAIAKKNTENRSKQKCNQRMGPVNFEIVRAELRAKKENNEEPSQAEMFVATRTNQKGETLHSSTQEMIVSYLK</sequence>
<organism evidence="2 3">
    <name type="scientific">Stylosanthes scabra</name>
    <dbReference type="NCBI Taxonomy" id="79078"/>
    <lineage>
        <taxon>Eukaryota</taxon>
        <taxon>Viridiplantae</taxon>
        <taxon>Streptophyta</taxon>
        <taxon>Embryophyta</taxon>
        <taxon>Tracheophyta</taxon>
        <taxon>Spermatophyta</taxon>
        <taxon>Magnoliopsida</taxon>
        <taxon>eudicotyledons</taxon>
        <taxon>Gunneridae</taxon>
        <taxon>Pentapetalae</taxon>
        <taxon>rosids</taxon>
        <taxon>fabids</taxon>
        <taxon>Fabales</taxon>
        <taxon>Fabaceae</taxon>
        <taxon>Papilionoideae</taxon>
        <taxon>50 kb inversion clade</taxon>
        <taxon>dalbergioids sensu lato</taxon>
        <taxon>Dalbergieae</taxon>
        <taxon>Pterocarpus clade</taxon>
        <taxon>Stylosanthes</taxon>
    </lineage>
</organism>
<dbReference type="PANTHER" id="PTHR33144">
    <property type="entry name" value="OS10G0409366 PROTEIN-RELATED"/>
    <property type="match status" value="1"/>
</dbReference>
<gene>
    <name evidence="2" type="ORF">PIB30_079121</name>
</gene>
<evidence type="ECO:0000256" key="1">
    <source>
        <dbReference type="SAM" id="MobiDB-lite"/>
    </source>
</evidence>
<protein>
    <submittedName>
        <fullName evidence="2">Uncharacterized protein</fullName>
    </submittedName>
</protein>
<name>A0ABU6SRF9_9FABA</name>
<evidence type="ECO:0000313" key="3">
    <source>
        <dbReference type="Proteomes" id="UP001341840"/>
    </source>
</evidence>
<feature type="region of interest" description="Disordered" evidence="1">
    <location>
        <begin position="1"/>
        <end position="64"/>
    </location>
</feature>
<dbReference type="EMBL" id="JASCZI010061527">
    <property type="protein sequence ID" value="MED6138927.1"/>
    <property type="molecule type" value="Genomic_DNA"/>
</dbReference>
<accession>A0ABU6SRF9</accession>
<proteinExistence type="predicted"/>
<dbReference type="InterPro" id="IPR004252">
    <property type="entry name" value="Probable_transposase_24"/>
</dbReference>
<evidence type="ECO:0000313" key="2">
    <source>
        <dbReference type="EMBL" id="MED6138927.1"/>
    </source>
</evidence>
<feature type="compositionally biased region" description="Basic and acidic residues" evidence="1">
    <location>
        <begin position="15"/>
        <end position="24"/>
    </location>
</feature>
<dbReference type="PANTHER" id="PTHR33144:SF16">
    <property type="entry name" value="OS02G0129000 PROTEIN"/>
    <property type="match status" value="1"/>
</dbReference>
<comment type="caution">
    <text evidence="2">The sequence shown here is derived from an EMBL/GenBank/DDBJ whole genome shotgun (WGS) entry which is preliminary data.</text>
</comment>